<evidence type="ECO:0000313" key="1">
    <source>
        <dbReference type="EMBL" id="SVE33345.1"/>
    </source>
</evidence>
<sequence length="32" mass="3417">MSYRCLAAVCLAVALMVFSPILAFAQSTEGPR</sequence>
<gene>
    <name evidence="1" type="ORF">METZ01_LOCUS486199</name>
</gene>
<protein>
    <submittedName>
        <fullName evidence="1">Uncharacterized protein</fullName>
    </submittedName>
</protein>
<organism evidence="1">
    <name type="scientific">marine metagenome</name>
    <dbReference type="NCBI Taxonomy" id="408172"/>
    <lineage>
        <taxon>unclassified sequences</taxon>
        <taxon>metagenomes</taxon>
        <taxon>ecological metagenomes</taxon>
    </lineage>
</organism>
<reference evidence="1" key="1">
    <citation type="submission" date="2018-05" db="EMBL/GenBank/DDBJ databases">
        <authorList>
            <person name="Lanie J.A."/>
            <person name="Ng W.-L."/>
            <person name="Kazmierczak K.M."/>
            <person name="Andrzejewski T.M."/>
            <person name="Davidsen T.M."/>
            <person name="Wayne K.J."/>
            <person name="Tettelin H."/>
            <person name="Glass J.I."/>
            <person name="Rusch D."/>
            <person name="Podicherti R."/>
            <person name="Tsui H.-C.T."/>
            <person name="Winkler M.E."/>
        </authorList>
    </citation>
    <scope>NUCLEOTIDE SEQUENCE</scope>
</reference>
<feature type="non-terminal residue" evidence="1">
    <location>
        <position position="32"/>
    </location>
</feature>
<dbReference type="AlphaFoldDB" id="A0A383CNJ2"/>
<name>A0A383CNJ2_9ZZZZ</name>
<accession>A0A383CNJ2</accession>
<proteinExistence type="predicted"/>
<dbReference type="EMBL" id="UINC01210051">
    <property type="protein sequence ID" value="SVE33345.1"/>
    <property type="molecule type" value="Genomic_DNA"/>
</dbReference>